<evidence type="ECO:0000313" key="1">
    <source>
        <dbReference type="EMBL" id="GIJ29237.1"/>
    </source>
</evidence>
<sequence>MAEIETAYLELKSTILSGRVLRAHTPDGIDQGIHALLIVYQLLRPVSKSVAGLELPA</sequence>
<dbReference type="Proteomes" id="UP000653076">
    <property type="component" value="Unassembled WGS sequence"/>
</dbReference>
<comment type="caution">
    <text evidence="1">The sequence shown here is derived from an EMBL/GenBank/DDBJ whole genome shotgun (WGS) entry which is preliminary data.</text>
</comment>
<gene>
    <name evidence="1" type="ORF">Vqi01_43990</name>
</gene>
<keyword evidence="2" id="KW-1185">Reference proteome</keyword>
<name>A0ABQ4JFV2_9ACTN</name>
<proteinExistence type="predicted"/>
<dbReference type="RefSeq" id="WP_204036714.1">
    <property type="nucleotide sequence ID" value="NZ_BOPC01000064.1"/>
</dbReference>
<accession>A0ABQ4JFV2</accession>
<evidence type="ECO:0000313" key="2">
    <source>
        <dbReference type="Proteomes" id="UP000653076"/>
    </source>
</evidence>
<reference evidence="1 2" key="1">
    <citation type="submission" date="2021-01" db="EMBL/GenBank/DDBJ databases">
        <title>Whole genome shotgun sequence of Verrucosispora qiuiae NBRC 106684.</title>
        <authorList>
            <person name="Komaki H."/>
            <person name="Tamura T."/>
        </authorList>
    </citation>
    <scope>NUCLEOTIDE SEQUENCE [LARGE SCALE GENOMIC DNA]</scope>
    <source>
        <strain evidence="1 2">NBRC 106684</strain>
    </source>
</reference>
<protein>
    <recommendedName>
        <fullName evidence="3">Transposase</fullName>
    </recommendedName>
</protein>
<evidence type="ECO:0008006" key="3">
    <source>
        <dbReference type="Google" id="ProtNLM"/>
    </source>
</evidence>
<dbReference type="EMBL" id="BOPC01000064">
    <property type="protein sequence ID" value="GIJ29237.1"/>
    <property type="molecule type" value="Genomic_DNA"/>
</dbReference>
<organism evidence="1 2">
    <name type="scientific">Micromonospora qiuiae</name>
    <dbReference type="NCBI Taxonomy" id="502268"/>
    <lineage>
        <taxon>Bacteria</taxon>
        <taxon>Bacillati</taxon>
        <taxon>Actinomycetota</taxon>
        <taxon>Actinomycetes</taxon>
        <taxon>Micromonosporales</taxon>
        <taxon>Micromonosporaceae</taxon>
        <taxon>Micromonospora</taxon>
    </lineage>
</organism>